<dbReference type="AlphaFoldDB" id="A0A9W7G3H1"/>
<dbReference type="InterPro" id="IPR035959">
    <property type="entry name" value="RutC-like_sf"/>
</dbReference>
<dbReference type="EMBL" id="BRYA01000735">
    <property type="protein sequence ID" value="GMI31076.1"/>
    <property type="molecule type" value="Genomic_DNA"/>
</dbReference>
<reference evidence="3" key="1">
    <citation type="journal article" date="2023" name="Commun. Biol.">
        <title>Genome analysis of Parmales, the sister group of diatoms, reveals the evolutionary specialization of diatoms from phago-mixotrophs to photoautotrophs.</title>
        <authorList>
            <person name="Ban H."/>
            <person name="Sato S."/>
            <person name="Yoshikawa S."/>
            <person name="Yamada K."/>
            <person name="Nakamura Y."/>
            <person name="Ichinomiya M."/>
            <person name="Sato N."/>
            <person name="Blanc-Mathieu R."/>
            <person name="Endo H."/>
            <person name="Kuwata A."/>
            <person name="Ogata H."/>
        </authorList>
    </citation>
    <scope>NUCLEOTIDE SEQUENCE [LARGE SCALE GENOMIC DNA]</scope>
</reference>
<dbReference type="OrthoDB" id="309640at2759"/>
<keyword evidence="3" id="KW-1185">Reference proteome</keyword>
<dbReference type="CDD" id="cd02199">
    <property type="entry name" value="YjgF_YER057c_UK114_like_1"/>
    <property type="match status" value="1"/>
</dbReference>
<name>A0A9W7G3H1_9STRA</name>
<evidence type="ECO:0000259" key="1">
    <source>
        <dbReference type="Pfam" id="PF14588"/>
    </source>
</evidence>
<protein>
    <recommendedName>
        <fullName evidence="1">Endoribonuclease L-PSP/chorismate mutase-like domain-containing protein</fullName>
    </recommendedName>
</protein>
<proteinExistence type="predicted"/>
<dbReference type="Gene3D" id="3.30.1330.40">
    <property type="entry name" value="RutC-like"/>
    <property type="match status" value="1"/>
</dbReference>
<dbReference type="InterPro" id="IPR013813">
    <property type="entry name" value="Endoribo_LPSP/chorism_mut-like"/>
</dbReference>
<dbReference type="SUPFAM" id="SSF55298">
    <property type="entry name" value="YjgF-like"/>
    <property type="match status" value="1"/>
</dbReference>
<evidence type="ECO:0000313" key="2">
    <source>
        <dbReference type="EMBL" id="GMI31076.1"/>
    </source>
</evidence>
<dbReference type="Proteomes" id="UP001165065">
    <property type="component" value="Unassembled WGS sequence"/>
</dbReference>
<dbReference type="PANTHER" id="PTHR43760:SF1">
    <property type="entry name" value="ENDORIBONUCLEASE L-PSP_CHORISMATE MUTASE-LIKE DOMAIN-CONTAINING PROTEIN"/>
    <property type="match status" value="1"/>
</dbReference>
<gene>
    <name evidence="2" type="ORF">TrCOL_g1066</name>
</gene>
<accession>A0A9W7G3H1</accession>
<feature type="domain" description="Endoribonuclease L-PSP/chorismate mutase-like" evidence="1">
    <location>
        <begin position="12"/>
        <end position="140"/>
    </location>
</feature>
<comment type="caution">
    <text evidence="2">The sequence shown here is derived from an EMBL/GenBank/DDBJ whole genome shotgun (WGS) entry which is preliminary data.</text>
</comment>
<sequence length="166" mass="17992">MRPSSLLSSLDITLPPPPTPKANYGMYSRVGSVLHVSGHLPLSPTGELITGLCGEGGATVEDGYEAARFCGLNLLATLEEEFGLDAIERVVKLFGIVRSTEGFEEQHLVMNGASDLMIEVFGDKYGYHARSAIGTRDLPLGIMVEVEGTFKLKEEYLTELSSLREV</sequence>
<evidence type="ECO:0000313" key="3">
    <source>
        <dbReference type="Proteomes" id="UP001165065"/>
    </source>
</evidence>
<dbReference type="Pfam" id="PF14588">
    <property type="entry name" value="YjgF_endoribonc"/>
    <property type="match status" value="1"/>
</dbReference>
<dbReference type="PANTHER" id="PTHR43760">
    <property type="entry name" value="ENDORIBONUCLEASE-RELATED"/>
    <property type="match status" value="1"/>
</dbReference>
<organism evidence="2 3">
    <name type="scientific">Triparma columacea</name>
    <dbReference type="NCBI Taxonomy" id="722753"/>
    <lineage>
        <taxon>Eukaryota</taxon>
        <taxon>Sar</taxon>
        <taxon>Stramenopiles</taxon>
        <taxon>Ochrophyta</taxon>
        <taxon>Bolidophyceae</taxon>
        <taxon>Parmales</taxon>
        <taxon>Triparmaceae</taxon>
        <taxon>Triparma</taxon>
    </lineage>
</organism>